<dbReference type="RefSeq" id="WP_119948481.1">
    <property type="nucleotide sequence ID" value="NZ_QZEZ01000001.1"/>
</dbReference>
<organism evidence="1 2">
    <name type="scientific">Vallicoccus soli</name>
    <dbReference type="NCBI Taxonomy" id="2339232"/>
    <lineage>
        <taxon>Bacteria</taxon>
        <taxon>Bacillati</taxon>
        <taxon>Actinomycetota</taxon>
        <taxon>Actinomycetes</taxon>
        <taxon>Motilibacterales</taxon>
        <taxon>Vallicoccaceae</taxon>
        <taxon>Vallicoccus</taxon>
    </lineage>
</organism>
<dbReference type="Gene3D" id="3.40.30.10">
    <property type="entry name" value="Glutaredoxin"/>
    <property type="match status" value="1"/>
</dbReference>
<dbReference type="GO" id="GO:0016853">
    <property type="term" value="F:isomerase activity"/>
    <property type="evidence" value="ECO:0007669"/>
    <property type="project" value="UniProtKB-KW"/>
</dbReference>
<keyword evidence="1" id="KW-0413">Isomerase</keyword>
<gene>
    <name evidence="1" type="ORF">D5H78_00630</name>
</gene>
<comment type="caution">
    <text evidence="1">The sequence shown here is derived from an EMBL/GenBank/DDBJ whole genome shotgun (WGS) entry which is preliminary data.</text>
</comment>
<evidence type="ECO:0000313" key="2">
    <source>
        <dbReference type="Proteomes" id="UP000265614"/>
    </source>
</evidence>
<reference evidence="1 2" key="1">
    <citation type="submission" date="2018-09" db="EMBL/GenBank/DDBJ databases">
        <title>YIM 75000 draft genome.</title>
        <authorList>
            <person name="Tang S."/>
            <person name="Feng Y."/>
        </authorList>
    </citation>
    <scope>NUCLEOTIDE SEQUENCE [LARGE SCALE GENOMIC DNA]</scope>
    <source>
        <strain evidence="1 2">YIM 75000</strain>
    </source>
</reference>
<sequence>MSRPTTAPGTVTLVSDVMCGWATVALHRFYRARAAAGLDDAVRVDHRVFLLEDVNQVALGWRIIEPEKPVVGACEPGLGVKPWQRDLSEYPVTSLLANEAVQAAKGQSYAAAEQLDMALRLGFWRDSRCVSMLHEVLDVAAACDRVDLDRLRDDLESGRARGPMLREYRAHRDAVQGSPHFFLADGTDVHNPGIAIHQEGETGAGFLVVDEDDPSAVEELVRRAAAAA</sequence>
<name>A0A3A3Z3U6_9ACTN</name>
<accession>A0A3A3Z3U6</accession>
<protein>
    <submittedName>
        <fullName evidence="1">Dithiol-disulfide isomerase</fullName>
    </submittedName>
</protein>
<dbReference type="AlphaFoldDB" id="A0A3A3Z3U6"/>
<dbReference type="SUPFAM" id="SSF52833">
    <property type="entry name" value="Thioredoxin-like"/>
    <property type="match status" value="1"/>
</dbReference>
<evidence type="ECO:0000313" key="1">
    <source>
        <dbReference type="EMBL" id="RJK97578.1"/>
    </source>
</evidence>
<proteinExistence type="predicted"/>
<dbReference type="InterPro" id="IPR036249">
    <property type="entry name" value="Thioredoxin-like_sf"/>
</dbReference>
<dbReference type="OrthoDB" id="155520at2"/>
<keyword evidence="2" id="KW-1185">Reference proteome</keyword>
<dbReference type="Proteomes" id="UP000265614">
    <property type="component" value="Unassembled WGS sequence"/>
</dbReference>
<dbReference type="EMBL" id="QZEZ01000001">
    <property type="protein sequence ID" value="RJK97578.1"/>
    <property type="molecule type" value="Genomic_DNA"/>
</dbReference>